<evidence type="ECO:0000313" key="1">
    <source>
        <dbReference type="EMBL" id="RZC08845.1"/>
    </source>
</evidence>
<dbReference type="EMBL" id="QZWG01000006">
    <property type="protein sequence ID" value="RZC08845.1"/>
    <property type="molecule type" value="Genomic_DNA"/>
</dbReference>
<protein>
    <recommendedName>
        <fullName evidence="3">Retrovirus-related Pol polyprotein from transposon TNT 1-94</fullName>
    </recommendedName>
</protein>
<evidence type="ECO:0008006" key="3">
    <source>
        <dbReference type="Google" id="ProtNLM"/>
    </source>
</evidence>
<dbReference type="AlphaFoldDB" id="A0A445KDE6"/>
<dbReference type="PANTHER" id="PTHR35317">
    <property type="entry name" value="OS04G0629600 PROTEIN"/>
    <property type="match status" value="1"/>
</dbReference>
<proteinExistence type="predicted"/>
<dbReference type="PANTHER" id="PTHR35317:SF10">
    <property type="entry name" value="RNA-DIRECTED DNA POLYMERASE"/>
    <property type="match status" value="1"/>
</dbReference>
<evidence type="ECO:0000313" key="2">
    <source>
        <dbReference type="Proteomes" id="UP000289340"/>
    </source>
</evidence>
<dbReference type="Pfam" id="PF14223">
    <property type="entry name" value="Retrotran_gag_2"/>
    <property type="match status" value="1"/>
</dbReference>
<dbReference type="Proteomes" id="UP000289340">
    <property type="component" value="Chromosome 6"/>
</dbReference>
<accession>A0A445KDE6</accession>
<keyword evidence="2" id="KW-1185">Reference proteome</keyword>
<name>A0A445KDE6_GLYSO</name>
<organism evidence="1 2">
    <name type="scientific">Glycine soja</name>
    <name type="common">Wild soybean</name>
    <dbReference type="NCBI Taxonomy" id="3848"/>
    <lineage>
        <taxon>Eukaryota</taxon>
        <taxon>Viridiplantae</taxon>
        <taxon>Streptophyta</taxon>
        <taxon>Embryophyta</taxon>
        <taxon>Tracheophyta</taxon>
        <taxon>Spermatophyta</taxon>
        <taxon>Magnoliopsida</taxon>
        <taxon>eudicotyledons</taxon>
        <taxon>Gunneridae</taxon>
        <taxon>Pentapetalae</taxon>
        <taxon>rosids</taxon>
        <taxon>fabids</taxon>
        <taxon>Fabales</taxon>
        <taxon>Fabaceae</taxon>
        <taxon>Papilionoideae</taxon>
        <taxon>50 kb inversion clade</taxon>
        <taxon>NPAAA clade</taxon>
        <taxon>indigoferoid/millettioid clade</taxon>
        <taxon>Phaseoleae</taxon>
        <taxon>Glycine</taxon>
        <taxon>Glycine subgen. Soja</taxon>
    </lineage>
</organism>
<sequence>MKNVKDTIFLEILKDSMDLKIVQGDDIQDDEDSKFSKIVQDSIDVEIVKDFIDTKYDEDSIFSKIVQDSMDLEVVQDSIDVEDEDSIDAEDEDSIDVTSKQKPVLDIDLNLLVDCGFDLNKFPNDDDESLDEKGLKAENRESTYSCSVLVPNSLNSHVSSVPIFNGLNFSDWNEQVKFHVGVLDLDLAILEEKSATITDASSNEQKAHYKAWERSNRLSLMFMRMIVVECIKTTLPKTDSANEFMELVGERSQTADKSLAGTLMSTLTTMKFDGSRTMHEYIIEMTNIATRLKTMGMTVNENFLVQFILNSLPSEYGPF</sequence>
<comment type="caution">
    <text evidence="1">The sequence shown here is derived from an EMBL/GenBank/DDBJ whole genome shotgun (WGS) entry which is preliminary data.</text>
</comment>
<gene>
    <name evidence="1" type="ORF">D0Y65_015521</name>
</gene>
<reference evidence="1 2" key="1">
    <citation type="submission" date="2018-09" db="EMBL/GenBank/DDBJ databases">
        <title>A high-quality reference genome of wild soybean provides a powerful tool to mine soybean genomes.</title>
        <authorList>
            <person name="Xie M."/>
            <person name="Chung C.Y.L."/>
            <person name="Li M.-W."/>
            <person name="Wong F.-L."/>
            <person name="Chan T.-F."/>
            <person name="Lam H.-M."/>
        </authorList>
    </citation>
    <scope>NUCLEOTIDE SEQUENCE [LARGE SCALE GENOMIC DNA]</scope>
    <source>
        <strain evidence="2">cv. W05</strain>
        <tissue evidence="1">Hypocotyl of etiolated seedlings</tissue>
    </source>
</reference>